<evidence type="ECO:0000259" key="6">
    <source>
        <dbReference type="Pfam" id="PF00909"/>
    </source>
</evidence>
<dbReference type="InterPro" id="IPR029020">
    <property type="entry name" value="Ammonium/urea_transptr"/>
</dbReference>
<dbReference type="AlphaFoldDB" id="A0A269PFW8"/>
<keyword evidence="4 5" id="KW-0472">Membrane</keyword>
<evidence type="ECO:0000256" key="1">
    <source>
        <dbReference type="ARBA" id="ARBA00004141"/>
    </source>
</evidence>
<keyword evidence="3 5" id="KW-1133">Transmembrane helix</keyword>
<dbReference type="SUPFAM" id="SSF111352">
    <property type="entry name" value="Ammonium transporter"/>
    <property type="match status" value="1"/>
</dbReference>
<organism evidence="7 8">
    <name type="scientific">Corynebacterium hadale</name>
    <dbReference type="NCBI Taxonomy" id="2026255"/>
    <lineage>
        <taxon>Bacteria</taxon>
        <taxon>Bacillati</taxon>
        <taxon>Actinomycetota</taxon>
        <taxon>Actinomycetes</taxon>
        <taxon>Mycobacteriales</taxon>
        <taxon>Corynebacteriaceae</taxon>
        <taxon>Corynebacterium</taxon>
    </lineage>
</organism>
<dbReference type="GO" id="GO:0008519">
    <property type="term" value="F:ammonium channel activity"/>
    <property type="evidence" value="ECO:0007669"/>
    <property type="project" value="InterPro"/>
</dbReference>
<sequence length="95" mass="10095">MLMTPGIALFYGGMAGRQNVLIMMVTSFAAFAVVPVVYVLWGWSASYARDDIAGMVCNPLQAFGLSGQIADSAGNNVGAARFTAAQRLQRTSCRN</sequence>
<dbReference type="GO" id="GO:0016020">
    <property type="term" value="C:membrane"/>
    <property type="evidence" value="ECO:0007669"/>
    <property type="project" value="UniProtKB-SubCell"/>
</dbReference>
<dbReference type="Gene3D" id="1.10.3430.10">
    <property type="entry name" value="Ammonium transporter AmtB like domains"/>
    <property type="match status" value="1"/>
</dbReference>
<keyword evidence="2 5" id="KW-0812">Transmembrane</keyword>
<comment type="subcellular location">
    <subcellularLocation>
        <location evidence="1">Membrane</location>
        <topology evidence="1">Multi-pass membrane protein</topology>
    </subcellularLocation>
</comment>
<feature type="transmembrane region" description="Helical" evidence="5">
    <location>
        <begin position="20"/>
        <end position="41"/>
    </location>
</feature>
<evidence type="ECO:0000256" key="2">
    <source>
        <dbReference type="ARBA" id="ARBA00022692"/>
    </source>
</evidence>
<dbReference type="InterPro" id="IPR024041">
    <property type="entry name" value="NH4_transpt_AmtB-like_dom"/>
</dbReference>
<dbReference type="EMBL" id="NQMQ01000002">
    <property type="protein sequence ID" value="PAJ71100.1"/>
    <property type="molecule type" value="Genomic_DNA"/>
</dbReference>
<evidence type="ECO:0000256" key="3">
    <source>
        <dbReference type="ARBA" id="ARBA00022989"/>
    </source>
</evidence>
<reference evidence="7 8" key="1">
    <citation type="submission" date="2017-08" db="EMBL/GenBank/DDBJ databases">
        <authorList>
            <person name="de Groot N.N."/>
        </authorList>
    </citation>
    <scope>NUCLEOTIDE SEQUENCE [LARGE SCALE GENOMIC DNA]</scope>
    <source>
        <strain evidence="7 8">NBT06-6</strain>
    </source>
</reference>
<comment type="caution">
    <text evidence="7">The sequence shown here is derived from an EMBL/GenBank/DDBJ whole genome shotgun (WGS) entry which is preliminary data.</text>
</comment>
<proteinExistence type="predicted"/>
<gene>
    <name evidence="7" type="ORF">CIG21_01775</name>
</gene>
<evidence type="ECO:0000313" key="8">
    <source>
        <dbReference type="Proteomes" id="UP000215771"/>
    </source>
</evidence>
<dbReference type="Pfam" id="PF00909">
    <property type="entry name" value="Ammonium_transp"/>
    <property type="match status" value="1"/>
</dbReference>
<protein>
    <recommendedName>
        <fullName evidence="6">Ammonium transporter AmtB-like domain-containing protein</fullName>
    </recommendedName>
</protein>
<name>A0A269PFW8_9CORY</name>
<evidence type="ECO:0000313" key="7">
    <source>
        <dbReference type="EMBL" id="PAJ71100.1"/>
    </source>
</evidence>
<accession>A0A269PFW8</accession>
<evidence type="ECO:0000256" key="4">
    <source>
        <dbReference type="ARBA" id="ARBA00023136"/>
    </source>
</evidence>
<dbReference type="Proteomes" id="UP000215771">
    <property type="component" value="Unassembled WGS sequence"/>
</dbReference>
<feature type="domain" description="Ammonium transporter AmtB-like" evidence="6">
    <location>
        <begin position="1"/>
        <end position="64"/>
    </location>
</feature>
<evidence type="ECO:0000256" key="5">
    <source>
        <dbReference type="SAM" id="Phobius"/>
    </source>
</evidence>